<reference evidence="1" key="1">
    <citation type="journal article" date="2014" name="Front. Microbiol.">
        <title>High frequency of phylogenetically diverse reductive dehalogenase-homologous genes in deep subseafloor sedimentary metagenomes.</title>
        <authorList>
            <person name="Kawai M."/>
            <person name="Futagami T."/>
            <person name="Toyoda A."/>
            <person name="Takaki Y."/>
            <person name="Nishi S."/>
            <person name="Hori S."/>
            <person name="Arai W."/>
            <person name="Tsubouchi T."/>
            <person name="Morono Y."/>
            <person name="Uchiyama I."/>
            <person name="Ito T."/>
            <person name="Fujiyama A."/>
            <person name="Inagaki F."/>
            <person name="Takami H."/>
        </authorList>
    </citation>
    <scope>NUCLEOTIDE SEQUENCE</scope>
    <source>
        <strain evidence="1">Expedition CK06-06</strain>
    </source>
</reference>
<organism evidence="1">
    <name type="scientific">marine sediment metagenome</name>
    <dbReference type="NCBI Taxonomy" id="412755"/>
    <lineage>
        <taxon>unclassified sequences</taxon>
        <taxon>metagenomes</taxon>
        <taxon>ecological metagenomes</taxon>
    </lineage>
</organism>
<dbReference type="EMBL" id="BARU01009094">
    <property type="protein sequence ID" value="GAH32757.1"/>
    <property type="molecule type" value="Genomic_DNA"/>
</dbReference>
<proteinExistence type="predicted"/>
<feature type="non-terminal residue" evidence="1">
    <location>
        <position position="1"/>
    </location>
</feature>
<evidence type="ECO:0000313" key="1">
    <source>
        <dbReference type="EMBL" id="GAH32757.1"/>
    </source>
</evidence>
<gene>
    <name evidence="1" type="ORF">S03H2_17606</name>
</gene>
<accession>X1EJG7</accession>
<comment type="caution">
    <text evidence="1">The sequence shown here is derived from an EMBL/GenBank/DDBJ whole genome shotgun (WGS) entry which is preliminary data.</text>
</comment>
<name>X1EJG7_9ZZZZ</name>
<protein>
    <submittedName>
        <fullName evidence="1">Uncharacterized protein</fullName>
    </submittedName>
</protein>
<dbReference type="AlphaFoldDB" id="X1EJG7"/>
<sequence length="262" mass="30393">RDNIHSFLIIGVAFISSDLQIEDFVERNIQSYFELTDDEEAAFIEMASYNENVFLIEQLTAYVTHDTLKNLEEKGILWLGSQYARLVQDSLLTAMKFRLTLFGPLPTLMVQLDSILNDLENHIAPSDRVIEIIENLTQKIRDRLADFAIAAKLNKITKICIEKKMYQRAYDFAIINAHQFEQINELEQAGGVCESIAREFEEKNYYFAAKLYVKSANYYDAVEEELKAKRSYSRASDQFEKMAMSLPIEKNEYAVNILFMRT</sequence>